<dbReference type="EMBL" id="KQ414807">
    <property type="protein sequence ID" value="KOC60592.1"/>
    <property type="molecule type" value="Genomic_DNA"/>
</dbReference>
<reference evidence="2 3" key="1">
    <citation type="submission" date="2015-07" db="EMBL/GenBank/DDBJ databases">
        <title>The genome of Habropoda laboriosa.</title>
        <authorList>
            <person name="Pan H."/>
            <person name="Kapheim K."/>
        </authorList>
    </citation>
    <scope>NUCLEOTIDE SEQUENCE [LARGE SCALE GENOMIC DNA]</scope>
    <source>
        <strain evidence="2">0110345459</strain>
    </source>
</reference>
<dbReference type="Proteomes" id="UP000053825">
    <property type="component" value="Unassembled WGS sequence"/>
</dbReference>
<name>A0A0L7QPM9_9HYME</name>
<protein>
    <submittedName>
        <fullName evidence="2">Uncharacterized protein</fullName>
    </submittedName>
</protein>
<evidence type="ECO:0000256" key="1">
    <source>
        <dbReference type="SAM" id="MobiDB-lite"/>
    </source>
</evidence>
<dbReference type="AlphaFoldDB" id="A0A0L7QPM9"/>
<proteinExistence type="predicted"/>
<organism evidence="2 3">
    <name type="scientific">Habropoda laboriosa</name>
    <dbReference type="NCBI Taxonomy" id="597456"/>
    <lineage>
        <taxon>Eukaryota</taxon>
        <taxon>Metazoa</taxon>
        <taxon>Ecdysozoa</taxon>
        <taxon>Arthropoda</taxon>
        <taxon>Hexapoda</taxon>
        <taxon>Insecta</taxon>
        <taxon>Pterygota</taxon>
        <taxon>Neoptera</taxon>
        <taxon>Endopterygota</taxon>
        <taxon>Hymenoptera</taxon>
        <taxon>Apocrita</taxon>
        <taxon>Aculeata</taxon>
        <taxon>Apoidea</taxon>
        <taxon>Anthophila</taxon>
        <taxon>Apidae</taxon>
        <taxon>Habropoda</taxon>
    </lineage>
</organism>
<feature type="region of interest" description="Disordered" evidence="1">
    <location>
        <begin position="1"/>
        <end position="20"/>
    </location>
</feature>
<gene>
    <name evidence="2" type="ORF">WH47_08051</name>
</gene>
<sequence>MRNRRNGKGRPGCGMMKHGPRVATRQALNLQCRVQRRREKVHFKQCEASSLTVNA</sequence>
<evidence type="ECO:0000313" key="3">
    <source>
        <dbReference type="Proteomes" id="UP000053825"/>
    </source>
</evidence>
<keyword evidence="3" id="KW-1185">Reference proteome</keyword>
<evidence type="ECO:0000313" key="2">
    <source>
        <dbReference type="EMBL" id="KOC60592.1"/>
    </source>
</evidence>
<accession>A0A0L7QPM9</accession>